<dbReference type="InterPro" id="IPR019981">
    <property type="entry name" value="Ribosomal_uS11_bac-type"/>
</dbReference>
<dbReference type="PANTHER" id="PTHR11759">
    <property type="entry name" value="40S RIBOSOMAL PROTEIN S14/30S RIBOSOMAL PROTEIN S11"/>
    <property type="match status" value="1"/>
</dbReference>
<dbReference type="STRING" id="1798542.A3F54_01500"/>
<evidence type="ECO:0000256" key="2">
    <source>
        <dbReference type="ARBA" id="ARBA00022730"/>
    </source>
</evidence>
<dbReference type="GO" id="GO:1990904">
    <property type="term" value="C:ribonucleoprotein complex"/>
    <property type="evidence" value="ECO:0007669"/>
    <property type="project" value="UniProtKB-KW"/>
</dbReference>
<evidence type="ECO:0000256" key="3">
    <source>
        <dbReference type="ARBA" id="ARBA00022884"/>
    </source>
</evidence>
<dbReference type="GO" id="GO:0003735">
    <property type="term" value="F:structural constituent of ribosome"/>
    <property type="evidence" value="ECO:0007669"/>
    <property type="project" value="InterPro"/>
</dbReference>
<dbReference type="SUPFAM" id="SSF53137">
    <property type="entry name" value="Translational machinery components"/>
    <property type="match status" value="1"/>
</dbReference>
<accession>A0A1G2AZ36</accession>
<dbReference type="InterPro" id="IPR001971">
    <property type="entry name" value="Ribosomal_uS11"/>
</dbReference>
<comment type="function">
    <text evidence="7">Located on the platform of the 30S subunit, it bridges several disparate RNA helices of the 16S rRNA. Forms part of the Shine-Dalgarno cleft in the 70S ribosome.</text>
</comment>
<proteinExistence type="inferred from homology"/>
<dbReference type="NCBIfam" id="TIGR03632">
    <property type="entry name" value="uS11_bact"/>
    <property type="match status" value="1"/>
</dbReference>
<protein>
    <recommendedName>
        <fullName evidence="6 7">Small ribosomal subunit protein uS11</fullName>
    </recommendedName>
</protein>
<evidence type="ECO:0000256" key="1">
    <source>
        <dbReference type="ARBA" id="ARBA00006194"/>
    </source>
</evidence>
<keyword evidence="2 7" id="KW-0699">rRNA-binding</keyword>
<keyword evidence="3 7" id="KW-0694">RNA-binding</keyword>
<name>A0A1G2AZ36_9BACT</name>
<comment type="caution">
    <text evidence="9">The sequence shown here is derived from an EMBL/GenBank/DDBJ whole genome shotgun (WGS) entry which is preliminary data.</text>
</comment>
<evidence type="ECO:0000256" key="4">
    <source>
        <dbReference type="ARBA" id="ARBA00022980"/>
    </source>
</evidence>
<keyword evidence="5 7" id="KW-0687">Ribonucleoprotein</keyword>
<dbReference type="InterPro" id="IPR036967">
    <property type="entry name" value="Ribosomal_uS11_sf"/>
</dbReference>
<comment type="similarity">
    <text evidence="1 7 8">Belongs to the universal ribosomal protein uS11 family.</text>
</comment>
<evidence type="ECO:0000256" key="6">
    <source>
        <dbReference type="ARBA" id="ARBA00035160"/>
    </source>
</evidence>
<dbReference type="PIRSF" id="PIRSF002131">
    <property type="entry name" value="Ribosomal_S11"/>
    <property type="match status" value="1"/>
</dbReference>
<gene>
    <name evidence="7" type="primary">rpsK</name>
    <name evidence="9" type="ORF">A3F54_01500</name>
</gene>
<evidence type="ECO:0000313" key="10">
    <source>
        <dbReference type="Proteomes" id="UP000176952"/>
    </source>
</evidence>
<dbReference type="NCBIfam" id="NF003698">
    <property type="entry name" value="PRK05309.1"/>
    <property type="match status" value="1"/>
</dbReference>
<dbReference type="Proteomes" id="UP000176952">
    <property type="component" value="Unassembled WGS sequence"/>
</dbReference>
<comment type="subunit">
    <text evidence="7">Part of the 30S ribosomal subunit. Interacts with proteins S7 and S18. Binds to IF-3.</text>
</comment>
<keyword evidence="4 7" id="KW-0689">Ribosomal protein</keyword>
<reference evidence="9 10" key="1">
    <citation type="journal article" date="2016" name="Nat. Commun.">
        <title>Thousands of microbial genomes shed light on interconnected biogeochemical processes in an aquifer system.</title>
        <authorList>
            <person name="Anantharaman K."/>
            <person name="Brown C.T."/>
            <person name="Hug L.A."/>
            <person name="Sharon I."/>
            <person name="Castelle C.J."/>
            <person name="Probst A.J."/>
            <person name="Thomas B.C."/>
            <person name="Singh A."/>
            <person name="Wilkins M.J."/>
            <person name="Karaoz U."/>
            <person name="Brodie E.L."/>
            <person name="Williams K.H."/>
            <person name="Hubbard S.S."/>
            <person name="Banfield J.F."/>
        </authorList>
    </citation>
    <scope>NUCLEOTIDE SEQUENCE [LARGE SCALE GENOMIC DNA]</scope>
</reference>
<dbReference type="GO" id="GO:0005840">
    <property type="term" value="C:ribosome"/>
    <property type="evidence" value="ECO:0007669"/>
    <property type="project" value="UniProtKB-KW"/>
</dbReference>
<evidence type="ECO:0000256" key="8">
    <source>
        <dbReference type="RuleBase" id="RU003629"/>
    </source>
</evidence>
<dbReference type="AlphaFoldDB" id="A0A1G2AZ36"/>
<evidence type="ECO:0000256" key="7">
    <source>
        <dbReference type="HAMAP-Rule" id="MF_01310"/>
    </source>
</evidence>
<evidence type="ECO:0000313" key="9">
    <source>
        <dbReference type="EMBL" id="OGY81719.1"/>
    </source>
</evidence>
<evidence type="ECO:0000256" key="5">
    <source>
        <dbReference type="ARBA" id="ARBA00023274"/>
    </source>
</evidence>
<dbReference type="InterPro" id="IPR018102">
    <property type="entry name" value="Ribosomal_uS11_CS"/>
</dbReference>
<dbReference type="GO" id="GO:0006412">
    <property type="term" value="P:translation"/>
    <property type="evidence" value="ECO:0007669"/>
    <property type="project" value="UniProtKB-UniRule"/>
</dbReference>
<dbReference type="PROSITE" id="PS00054">
    <property type="entry name" value="RIBOSOMAL_S11"/>
    <property type="match status" value="1"/>
</dbReference>
<sequence length="135" mass="14291">MATTPTTSSAAPIKKKKKRHHVARGLAFIQATYNNTIVSLADQQGNILSWASAGKAGFKGPKKATPYAAGVIVKLAVEKARDYGLKDVDVNVKGIGSGREAAIRALGANGLNVVSIRDVTPIPHNGVRRPKPRRV</sequence>
<dbReference type="Gene3D" id="3.30.420.80">
    <property type="entry name" value="Ribosomal protein S11"/>
    <property type="match status" value="1"/>
</dbReference>
<organism evidence="9 10">
    <name type="scientific">Candidatus Kerfeldbacteria bacterium RIFCSPHIGHO2_12_FULL_48_17</name>
    <dbReference type="NCBI Taxonomy" id="1798542"/>
    <lineage>
        <taxon>Bacteria</taxon>
        <taxon>Candidatus Kerfeldiibacteriota</taxon>
    </lineage>
</organism>
<dbReference type="Pfam" id="PF00411">
    <property type="entry name" value="Ribosomal_S11"/>
    <property type="match status" value="1"/>
</dbReference>
<dbReference type="EMBL" id="MHKD01000042">
    <property type="protein sequence ID" value="OGY81719.1"/>
    <property type="molecule type" value="Genomic_DNA"/>
</dbReference>
<dbReference type="GO" id="GO:0019843">
    <property type="term" value="F:rRNA binding"/>
    <property type="evidence" value="ECO:0007669"/>
    <property type="project" value="UniProtKB-UniRule"/>
</dbReference>
<dbReference type="HAMAP" id="MF_01310">
    <property type="entry name" value="Ribosomal_uS11"/>
    <property type="match status" value="1"/>
</dbReference>